<organism evidence="3 4">
    <name type="scientific">Seohaeicola zhoushanensis</name>
    <dbReference type="NCBI Taxonomy" id="1569283"/>
    <lineage>
        <taxon>Bacteria</taxon>
        <taxon>Pseudomonadati</taxon>
        <taxon>Pseudomonadota</taxon>
        <taxon>Alphaproteobacteria</taxon>
        <taxon>Rhodobacterales</taxon>
        <taxon>Roseobacteraceae</taxon>
        <taxon>Seohaeicola</taxon>
    </lineage>
</organism>
<accession>A0A8J3H3F0</accession>
<proteinExistence type="predicted"/>
<keyword evidence="2" id="KW-0472">Membrane</keyword>
<evidence type="ECO:0000256" key="2">
    <source>
        <dbReference type="SAM" id="Phobius"/>
    </source>
</evidence>
<keyword evidence="2" id="KW-0812">Transmembrane</keyword>
<feature type="transmembrane region" description="Helical" evidence="2">
    <location>
        <begin position="280"/>
        <end position="298"/>
    </location>
</feature>
<reference evidence="3" key="2">
    <citation type="submission" date="2020-09" db="EMBL/GenBank/DDBJ databases">
        <authorList>
            <person name="Sun Q."/>
            <person name="Kim S."/>
        </authorList>
    </citation>
    <scope>NUCLEOTIDE SEQUENCE</scope>
    <source>
        <strain evidence="3">KCTC 42650</strain>
    </source>
</reference>
<evidence type="ECO:0000313" key="4">
    <source>
        <dbReference type="Proteomes" id="UP000626220"/>
    </source>
</evidence>
<keyword evidence="2" id="KW-1133">Transmembrane helix</keyword>
<sequence>MIPPLTALFGFPVVGLILFRTLKPRTALVWTLLLGYLFLPHGMGWNPPLLPTIDKDTMPSLVALVCLLALARRLAADPANAPLPGWLPRHPLARLLIAAIVLGAFLTVITNRDPLVYGPLRLPGLRLYDGFSAVLTASMMLLPMLLARKYLASDDSQKLVVRAFCIAGLIYTLPIIFELVMSPQLHRMVYGYFPSSWKQVLRGGGYRPLVFLKHGLWLAIFMCACILAAAGYSRIDGKRRVQFLAATAWLLLILVACKSLTALIIVLLLLPFALLASLRIQLLVAAAVSAAILLYPALRGADLIPVDRAVAIADAIDPIRAGSLKYRIFNEDQLLAKANERPLFGWGGYSRQRIYDDRGNDQSTTDGLWTIVVGERGWVGYLGRFGLLCLPIMLLALRRRDAGLTSATPVLALMLAGNLIDLIPNAGLTPLTWIIAGSLIGRLEYRTADAPATEAEVPAASRTPSSTRFAAGHARRRSGKAAAGVRYSRFSPATPEDTDAV</sequence>
<comment type="caution">
    <text evidence="3">The sequence shown here is derived from an EMBL/GenBank/DDBJ whole genome shotgun (WGS) entry which is preliminary data.</text>
</comment>
<gene>
    <name evidence="3" type="ORF">GCM10017056_48250</name>
</gene>
<evidence type="ECO:0000256" key="1">
    <source>
        <dbReference type="SAM" id="MobiDB-lite"/>
    </source>
</evidence>
<keyword evidence="4" id="KW-1185">Reference proteome</keyword>
<feature type="transmembrane region" description="Helical" evidence="2">
    <location>
        <begin position="91"/>
        <end position="110"/>
    </location>
</feature>
<dbReference type="EMBL" id="BNCJ01000029">
    <property type="protein sequence ID" value="GHF71729.1"/>
    <property type="molecule type" value="Genomic_DNA"/>
</dbReference>
<feature type="region of interest" description="Disordered" evidence="1">
    <location>
        <begin position="453"/>
        <end position="501"/>
    </location>
</feature>
<feature type="transmembrane region" description="Helical" evidence="2">
    <location>
        <begin position="6"/>
        <end position="22"/>
    </location>
</feature>
<feature type="transmembrane region" description="Helical" evidence="2">
    <location>
        <begin position="57"/>
        <end position="75"/>
    </location>
</feature>
<dbReference type="AlphaFoldDB" id="A0A8J3H3F0"/>
<feature type="transmembrane region" description="Helical" evidence="2">
    <location>
        <begin position="130"/>
        <end position="147"/>
    </location>
</feature>
<feature type="transmembrane region" description="Helical" evidence="2">
    <location>
        <begin position="247"/>
        <end position="274"/>
    </location>
</feature>
<dbReference type="RefSeq" id="WP_189682699.1">
    <property type="nucleotide sequence ID" value="NZ_BNCJ01000029.1"/>
</dbReference>
<evidence type="ECO:0000313" key="3">
    <source>
        <dbReference type="EMBL" id="GHF71729.1"/>
    </source>
</evidence>
<feature type="transmembrane region" description="Helical" evidence="2">
    <location>
        <begin position="216"/>
        <end position="235"/>
    </location>
</feature>
<reference evidence="3" key="1">
    <citation type="journal article" date="2014" name="Int. J. Syst. Evol. Microbiol.">
        <title>Complete genome sequence of Corynebacterium casei LMG S-19264T (=DSM 44701T), isolated from a smear-ripened cheese.</title>
        <authorList>
            <consortium name="US DOE Joint Genome Institute (JGI-PGF)"/>
            <person name="Walter F."/>
            <person name="Albersmeier A."/>
            <person name="Kalinowski J."/>
            <person name="Ruckert C."/>
        </authorList>
    </citation>
    <scope>NUCLEOTIDE SEQUENCE</scope>
    <source>
        <strain evidence="3">KCTC 42650</strain>
    </source>
</reference>
<name>A0A8J3H3F0_9RHOB</name>
<protein>
    <recommendedName>
        <fullName evidence="5">O-antigen ligase domain-containing protein</fullName>
    </recommendedName>
</protein>
<dbReference type="Proteomes" id="UP000626220">
    <property type="component" value="Unassembled WGS sequence"/>
</dbReference>
<feature type="transmembrane region" description="Helical" evidence="2">
    <location>
        <begin position="159"/>
        <end position="177"/>
    </location>
</feature>
<evidence type="ECO:0008006" key="5">
    <source>
        <dbReference type="Google" id="ProtNLM"/>
    </source>
</evidence>
<feature type="transmembrane region" description="Helical" evidence="2">
    <location>
        <begin position="27"/>
        <end position="45"/>
    </location>
</feature>